<protein>
    <submittedName>
        <fullName evidence="1">Uncharacterized protein</fullName>
    </submittedName>
</protein>
<evidence type="ECO:0000313" key="1">
    <source>
        <dbReference type="EMBL" id="KAI4322604.1"/>
    </source>
</evidence>
<sequence length="326" mass="37439">MARTPSRDKSGLKKGTWTPEEDRKLIAYVTRYGYWNWRQLPRFAGLERCGKSCRLRWMNYLRPNIKRGNYTQEEEDTIIRLHAELGNKWSAIADHLPGRTDNEIKNHWHTTLKKRIQQESVVHENSQVSKSKEQSPVESSEEIDTMQNNVHFQSNSATSQFTESWPLSPSSSEVSSITKDTTADSNANSLALEDELAFLEAYTEPAMTISENFWTETNKFDVSYVPSEDFWTEAFQSPTSPQVFPNVCPLSPQPSSSGSLVLEDDFAFVDASMEPTIENFWTDPYMADLSQVPTDIFTQPEDLSPLFDDQLWDQDNLCEEYIGLFQ</sequence>
<gene>
    <name evidence="1" type="ORF">L6164_022281</name>
</gene>
<proteinExistence type="predicted"/>
<dbReference type="EMBL" id="CM039434">
    <property type="protein sequence ID" value="KAI4322604.1"/>
    <property type="molecule type" value="Genomic_DNA"/>
</dbReference>
<dbReference type="Proteomes" id="UP000828941">
    <property type="component" value="Chromosome 9"/>
</dbReference>
<comment type="caution">
    <text evidence="1">The sequence shown here is derived from an EMBL/GenBank/DDBJ whole genome shotgun (WGS) entry which is preliminary data.</text>
</comment>
<evidence type="ECO:0000313" key="2">
    <source>
        <dbReference type="Proteomes" id="UP000828941"/>
    </source>
</evidence>
<name>A0ACB9MEI9_BAUVA</name>
<organism evidence="1 2">
    <name type="scientific">Bauhinia variegata</name>
    <name type="common">Purple orchid tree</name>
    <name type="synonym">Phanera variegata</name>
    <dbReference type="NCBI Taxonomy" id="167791"/>
    <lineage>
        <taxon>Eukaryota</taxon>
        <taxon>Viridiplantae</taxon>
        <taxon>Streptophyta</taxon>
        <taxon>Embryophyta</taxon>
        <taxon>Tracheophyta</taxon>
        <taxon>Spermatophyta</taxon>
        <taxon>Magnoliopsida</taxon>
        <taxon>eudicotyledons</taxon>
        <taxon>Gunneridae</taxon>
        <taxon>Pentapetalae</taxon>
        <taxon>rosids</taxon>
        <taxon>fabids</taxon>
        <taxon>Fabales</taxon>
        <taxon>Fabaceae</taxon>
        <taxon>Cercidoideae</taxon>
        <taxon>Cercideae</taxon>
        <taxon>Bauhiniinae</taxon>
        <taxon>Bauhinia</taxon>
    </lineage>
</organism>
<accession>A0ACB9MEI9</accession>
<keyword evidence="2" id="KW-1185">Reference proteome</keyword>
<reference evidence="1 2" key="1">
    <citation type="journal article" date="2022" name="DNA Res.">
        <title>Chromosomal-level genome assembly of the orchid tree Bauhinia variegata (Leguminosae; Cercidoideae) supports the allotetraploid origin hypothesis of Bauhinia.</title>
        <authorList>
            <person name="Zhong Y."/>
            <person name="Chen Y."/>
            <person name="Zheng D."/>
            <person name="Pang J."/>
            <person name="Liu Y."/>
            <person name="Luo S."/>
            <person name="Meng S."/>
            <person name="Qian L."/>
            <person name="Wei D."/>
            <person name="Dai S."/>
            <person name="Zhou R."/>
        </authorList>
    </citation>
    <scope>NUCLEOTIDE SEQUENCE [LARGE SCALE GENOMIC DNA]</scope>
    <source>
        <strain evidence="1">BV-YZ2020</strain>
    </source>
</reference>